<dbReference type="Proteomes" id="UP001642483">
    <property type="component" value="Unassembled WGS sequence"/>
</dbReference>
<proteinExistence type="predicted"/>
<evidence type="ECO:0000313" key="2">
    <source>
        <dbReference type="EMBL" id="CAK8683481.1"/>
    </source>
</evidence>
<dbReference type="PANTHER" id="PTHR45752">
    <property type="entry name" value="LEUCINE-RICH REPEAT-CONTAINING"/>
    <property type="match status" value="1"/>
</dbReference>
<name>A0ABP0FV29_CLALP</name>
<accession>A0ABP0FV29</accession>
<gene>
    <name evidence="2" type="ORF">CVLEPA_LOCUS14553</name>
</gene>
<evidence type="ECO:0000256" key="1">
    <source>
        <dbReference type="SAM" id="MobiDB-lite"/>
    </source>
</evidence>
<comment type="caution">
    <text evidence="2">The sequence shown here is derived from an EMBL/GenBank/DDBJ whole genome shotgun (WGS) entry which is preliminary data.</text>
</comment>
<dbReference type="PANTHER" id="PTHR45752:SF195">
    <property type="entry name" value="LEUCINE-RICH REPEAT (LRR) FAMILY PROTEIN-RELATED"/>
    <property type="match status" value="1"/>
</dbReference>
<dbReference type="SUPFAM" id="SSF52058">
    <property type="entry name" value="L domain-like"/>
    <property type="match status" value="1"/>
</dbReference>
<dbReference type="EMBL" id="CAWYQH010000097">
    <property type="protein sequence ID" value="CAK8683481.1"/>
    <property type="molecule type" value="Genomic_DNA"/>
</dbReference>
<feature type="compositionally biased region" description="Basic residues" evidence="1">
    <location>
        <begin position="33"/>
        <end position="42"/>
    </location>
</feature>
<dbReference type="InterPro" id="IPR050715">
    <property type="entry name" value="LRR-SigEffector_domain"/>
</dbReference>
<sequence>MASSMTDKVIECKACGKYFVICEGHMYQDPNFRSKKKQIRQKQMKEPKQKTEPSYSVKLLRSFLAPRTWVVSPDVRKTYQTLDLRKSKLKTIPANSTLLNQLQALRLNNNESLEDVSLIGQLKELRVLVLKSCDVKKFSSTGITESLLLALELGNNPNLNDFADIRLLYRLQYLNIGGCQLRKMPEEVLHLRRLRVLVLDDNPFEVIVSDFSYLEKLQVLLMKNCNLCEIPSNVFGIQQLKYLSIEQNNISMVPSTVVKLVGLEVLNIYGNRGIRISNKTSKCLSLKRINVDLNFSLKSLPKKLKKLIKVWTDAPSIWWKQIN</sequence>
<keyword evidence="3" id="KW-1185">Reference proteome</keyword>
<organism evidence="2 3">
    <name type="scientific">Clavelina lepadiformis</name>
    <name type="common">Light-bulb sea squirt</name>
    <name type="synonym">Ascidia lepadiformis</name>
    <dbReference type="NCBI Taxonomy" id="159417"/>
    <lineage>
        <taxon>Eukaryota</taxon>
        <taxon>Metazoa</taxon>
        <taxon>Chordata</taxon>
        <taxon>Tunicata</taxon>
        <taxon>Ascidiacea</taxon>
        <taxon>Aplousobranchia</taxon>
        <taxon>Clavelinidae</taxon>
        <taxon>Clavelina</taxon>
    </lineage>
</organism>
<dbReference type="InterPro" id="IPR032675">
    <property type="entry name" value="LRR_dom_sf"/>
</dbReference>
<evidence type="ECO:0000313" key="3">
    <source>
        <dbReference type="Proteomes" id="UP001642483"/>
    </source>
</evidence>
<reference evidence="2 3" key="1">
    <citation type="submission" date="2024-02" db="EMBL/GenBank/DDBJ databases">
        <authorList>
            <person name="Daric V."/>
            <person name="Darras S."/>
        </authorList>
    </citation>
    <scope>NUCLEOTIDE SEQUENCE [LARGE SCALE GENOMIC DNA]</scope>
</reference>
<dbReference type="Gene3D" id="3.80.10.10">
    <property type="entry name" value="Ribonuclease Inhibitor"/>
    <property type="match status" value="1"/>
</dbReference>
<protein>
    <submittedName>
        <fullName evidence="2">Uncharacterized protein</fullName>
    </submittedName>
</protein>
<feature type="region of interest" description="Disordered" evidence="1">
    <location>
        <begin position="33"/>
        <end position="52"/>
    </location>
</feature>